<feature type="transmembrane region" description="Helical" evidence="11">
    <location>
        <begin position="347"/>
        <end position="373"/>
    </location>
</feature>
<accession>A0A834VG37</accession>
<reference evidence="13" key="3">
    <citation type="submission" date="2022-06" db="UniProtKB">
        <authorList>
            <consortium name="EnsemblMetazoa"/>
        </authorList>
    </citation>
    <scope>IDENTIFICATION</scope>
</reference>
<reference evidence="14" key="1">
    <citation type="journal article" date="2020" name="PLoS Negl. Trop. Dis.">
        <title>High-quality nuclear genome for Sarcoptes scabiei-A critical resource for a neglected parasite.</title>
        <authorList>
            <person name="Korhonen P.K."/>
            <person name="Gasser R.B."/>
            <person name="Ma G."/>
            <person name="Wang T."/>
            <person name="Stroehlein A.J."/>
            <person name="Young N.D."/>
            <person name="Ang C.S."/>
            <person name="Fernando D.D."/>
            <person name="Lu H.C."/>
            <person name="Taylor S."/>
            <person name="Reynolds S.L."/>
            <person name="Mofiz E."/>
            <person name="Najaraj S.H."/>
            <person name="Gowda H."/>
            <person name="Madugundu A."/>
            <person name="Renuse S."/>
            <person name="Holt D."/>
            <person name="Pandey A."/>
            <person name="Papenfuss A.T."/>
            <person name="Fischer K."/>
        </authorList>
    </citation>
    <scope>NUCLEOTIDE SEQUENCE [LARGE SCALE GENOMIC DNA]</scope>
</reference>
<evidence type="ECO:0000313" key="14">
    <source>
        <dbReference type="Proteomes" id="UP000070412"/>
    </source>
</evidence>
<keyword evidence="9 11" id="KW-0472">Membrane</keyword>
<comment type="catalytic activity">
    <reaction evidence="10">
        <text>an alpha-D-Man-(1-&gt;2)-alpha-D-Man-(1-&gt;2)-alpha-D-Man-(1-&gt;3)-[alpha-D-Man-(1-&gt;6)]-beta-D-Man-(1-&gt;4)-beta-D-GlcNAc-(1-&gt;4)-alpha-D-GlcNAc-diphospho-di-trans,poly-cis-dolichol + a di-trans,poly-cis-dolichyl beta-D-mannosyl phosphate = an alpha-D-Man-(1-&gt;2)-alpha-D-Man-(1-&gt;2)-alpha-D-Man-(1-&gt;3)-[alpha-D-Man-(1-&gt;3)-alpha-D-Man-(1-&gt;6)]-beta-D-Man-(1-&gt;4)-beta-D-GlcNAc-(1-&gt;4)-alpha-D-GlcNAc-diphospho-di-trans,poly-cis-dolichol + a di-trans,poly-cis-dolichyl phosphate + H(+)</text>
        <dbReference type="Rhea" id="RHEA:29527"/>
        <dbReference type="Rhea" id="RHEA-COMP:19498"/>
        <dbReference type="Rhea" id="RHEA-COMP:19501"/>
        <dbReference type="Rhea" id="RHEA-COMP:19516"/>
        <dbReference type="Rhea" id="RHEA-COMP:19517"/>
        <dbReference type="ChEBI" id="CHEBI:15378"/>
        <dbReference type="ChEBI" id="CHEBI:57683"/>
        <dbReference type="ChEBI" id="CHEBI:58211"/>
        <dbReference type="ChEBI" id="CHEBI:132515"/>
        <dbReference type="ChEBI" id="CHEBI:132516"/>
        <dbReference type="EC" id="2.4.1.258"/>
    </reaction>
    <physiologicalReaction direction="left-to-right" evidence="10">
        <dbReference type="Rhea" id="RHEA:29528"/>
    </physiologicalReaction>
</comment>
<keyword evidence="14" id="KW-1185">Reference proteome</keyword>
<comment type="pathway">
    <text evidence="2">Protein modification; protein glycosylation.</text>
</comment>
<dbReference type="Pfam" id="PF05208">
    <property type="entry name" value="ALG3"/>
    <property type="match status" value="1"/>
</dbReference>
<gene>
    <name evidence="12" type="ORF">SSS_8160</name>
</gene>
<evidence type="ECO:0000313" key="13">
    <source>
        <dbReference type="EnsemblMetazoa" id="KAF7492313.1"/>
    </source>
</evidence>
<feature type="transmembrane region" description="Helical" evidence="11">
    <location>
        <begin position="140"/>
        <end position="157"/>
    </location>
</feature>
<keyword evidence="4 12" id="KW-0328">Glycosyltransferase</keyword>
<feature type="transmembrane region" description="Helical" evidence="11">
    <location>
        <begin position="409"/>
        <end position="427"/>
    </location>
</feature>
<keyword evidence="7" id="KW-0256">Endoplasmic reticulum</keyword>
<dbReference type="InterPro" id="IPR007873">
    <property type="entry name" value="Glycosyltransferase_ALG3"/>
</dbReference>
<organism evidence="12">
    <name type="scientific">Sarcoptes scabiei</name>
    <name type="common">Itch mite</name>
    <name type="synonym">Acarus scabiei</name>
    <dbReference type="NCBI Taxonomy" id="52283"/>
    <lineage>
        <taxon>Eukaryota</taxon>
        <taxon>Metazoa</taxon>
        <taxon>Ecdysozoa</taxon>
        <taxon>Arthropoda</taxon>
        <taxon>Chelicerata</taxon>
        <taxon>Arachnida</taxon>
        <taxon>Acari</taxon>
        <taxon>Acariformes</taxon>
        <taxon>Sarcoptiformes</taxon>
        <taxon>Astigmata</taxon>
        <taxon>Psoroptidia</taxon>
        <taxon>Sarcoptoidea</taxon>
        <taxon>Sarcoptidae</taxon>
        <taxon>Sarcoptinae</taxon>
        <taxon>Sarcoptes</taxon>
    </lineage>
</organism>
<dbReference type="OrthoDB" id="20028at2759"/>
<proteinExistence type="predicted"/>
<keyword evidence="8 11" id="KW-1133">Transmembrane helix</keyword>
<dbReference type="GO" id="GO:0005789">
    <property type="term" value="C:endoplasmic reticulum membrane"/>
    <property type="evidence" value="ECO:0007669"/>
    <property type="project" value="UniProtKB-SubCell"/>
</dbReference>
<evidence type="ECO:0000313" key="12">
    <source>
        <dbReference type="EMBL" id="KAF7492313.1"/>
    </source>
</evidence>
<evidence type="ECO:0000256" key="5">
    <source>
        <dbReference type="ARBA" id="ARBA00022679"/>
    </source>
</evidence>
<dbReference type="Proteomes" id="UP000070412">
    <property type="component" value="Unassembled WGS sequence"/>
</dbReference>
<feature type="transmembrane region" description="Helical" evidence="11">
    <location>
        <begin position="245"/>
        <end position="264"/>
    </location>
</feature>
<dbReference type="PANTHER" id="PTHR12646:SF0">
    <property type="entry name" value="DOL-P-MAN:MAN(5)GLCNAC(2)-PP-DOL ALPHA-1,3-MANNOSYLTRANSFERASE"/>
    <property type="match status" value="1"/>
</dbReference>
<evidence type="ECO:0000256" key="8">
    <source>
        <dbReference type="ARBA" id="ARBA00022989"/>
    </source>
</evidence>
<dbReference type="PANTHER" id="PTHR12646">
    <property type="entry name" value="NOT56 - RELATED"/>
    <property type="match status" value="1"/>
</dbReference>
<dbReference type="EMBL" id="WVUK01000056">
    <property type="protein sequence ID" value="KAF7492313.1"/>
    <property type="molecule type" value="Genomic_DNA"/>
</dbReference>
<dbReference type="EnsemblMetazoa" id="SSS_8160s_mrna">
    <property type="protein sequence ID" value="KAF7492313.1"/>
    <property type="gene ID" value="SSS_8160"/>
</dbReference>
<evidence type="ECO:0000256" key="10">
    <source>
        <dbReference type="ARBA" id="ARBA00049506"/>
    </source>
</evidence>
<evidence type="ECO:0000256" key="7">
    <source>
        <dbReference type="ARBA" id="ARBA00022824"/>
    </source>
</evidence>
<feature type="transmembrane region" description="Helical" evidence="11">
    <location>
        <begin position="302"/>
        <end position="319"/>
    </location>
</feature>
<evidence type="ECO:0000256" key="4">
    <source>
        <dbReference type="ARBA" id="ARBA00022676"/>
    </source>
</evidence>
<feature type="transmembrane region" description="Helical" evidence="11">
    <location>
        <begin position="210"/>
        <end position="236"/>
    </location>
</feature>
<sequence>MEFSKRVRYNQNLTDNNKQTSRTTNFFNLKKYVLCQKNFITNHLLTFEILYERRCFDIVAIGLLIIEFFLNIIIIKRVPYTEIDWSTYMQQVQCFLNGTLNYENISGNTGPIVYPAGHLYVYSLLYSITEKGSNIRKAQYIFATIYLLTIMTVFRLYRKCSKIPPYVLIFMCCTSYRAHSIYILRLFNDVIAMFFLYLSMLMFINQRWNLGSIIYSLAVSIKMNILLFAPALFLLFNEFLSKKQLIMNLFQCASVQIILALPFLSTHPVSYLRKAFELNRVFLHKWTVNYRFLDENIFVNRYFHLILLLLHISMLILMFRKRWVILLQNLFKTGPIIQSRQSLDSRILMTMFVSNFIGVAFSRSLHYQFYIWYYHSLPFLIWNLEYKTPTKICILGLIEFVWNVYPSTAWSSALLHLIHLSILIGLLRDDGLQNLNIGFDDGDRDADDTKPSIVTIVTERRKKIQ</sequence>
<reference evidence="12" key="2">
    <citation type="submission" date="2020-01" db="EMBL/GenBank/DDBJ databases">
        <authorList>
            <person name="Korhonen P.K.K."/>
            <person name="Guangxu M.G."/>
            <person name="Wang T.W."/>
            <person name="Stroehlein A.J.S."/>
            <person name="Young N.D."/>
            <person name="Ang C.-S.A."/>
            <person name="Fernando D.W.F."/>
            <person name="Lu H.L."/>
            <person name="Taylor S.T."/>
            <person name="Ehtesham M.E.M."/>
            <person name="Najaraj S.H.N."/>
            <person name="Harsha G.H.G."/>
            <person name="Madugundu A.M."/>
            <person name="Renuse S.R."/>
            <person name="Holt D.H."/>
            <person name="Pandey A.P."/>
            <person name="Papenfuss A.P."/>
            <person name="Gasser R.B.G."/>
            <person name="Fischer K.F."/>
        </authorList>
    </citation>
    <scope>NUCLEOTIDE SEQUENCE</scope>
    <source>
        <strain evidence="12">SSS_KF_BRIS2020</strain>
    </source>
</reference>
<dbReference type="GO" id="GO:0052925">
    <property type="term" value="F:dol-P-Man:Man(5)GlcNAc(2)-PP-Dol alpha-1,3-mannosyltransferase activity"/>
    <property type="evidence" value="ECO:0007669"/>
    <property type="project" value="UniProtKB-EC"/>
</dbReference>
<name>A0A834VG37_SARSC</name>
<evidence type="ECO:0000256" key="9">
    <source>
        <dbReference type="ARBA" id="ARBA00023136"/>
    </source>
</evidence>
<dbReference type="EC" id="2.4.1.258" evidence="3"/>
<keyword evidence="6 11" id="KW-0812">Transmembrane</keyword>
<evidence type="ECO:0000256" key="3">
    <source>
        <dbReference type="ARBA" id="ARBA00011964"/>
    </source>
</evidence>
<evidence type="ECO:0000256" key="11">
    <source>
        <dbReference type="SAM" id="Phobius"/>
    </source>
</evidence>
<evidence type="ECO:0000256" key="2">
    <source>
        <dbReference type="ARBA" id="ARBA00004922"/>
    </source>
</evidence>
<evidence type="ECO:0000256" key="1">
    <source>
        <dbReference type="ARBA" id="ARBA00004477"/>
    </source>
</evidence>
<dbReference type="AlphaFoldDB" id="A0A834VG37"/>
<evidence type="ECO:0000256" key="6">
    <source>
        <dbReference type="ARBA" id="ARBA00022692"/>
    </source>
</evidence>
<feature type="transmembrane region" description="Helical" evidence="11">
    <location>
        <begin position="55"/>
        <end position="75"/>
    </location>
</feature>
<comment type="subcellular location">
    <subcellularLocation>
        <location evidence="1">Endoplasmic reticulum membrane</location>
        <topology evidence="1">Multi-pass membrane protein</topology>
    </subcellularLocation>
</comment>
<feature type="transmembrane region" description="Helical" evidence="11">
    <location>
        <begin position="186"/>
        <end position="204"/>
    </location>
</feature>
<keyword evidence="5 12" id="KW-0808">Transferase</keyword>
<protein>
    <recommendedName>
        <fullName evidence="3">dolichyl-P-Man:Man5GlcNAc2-PP-dolichol alpha-1,3-mannosyltransferase</fullName>
        <ecNumber evidence="3">2.4.1.258</ecNumber>
    </recommendedName>
</protein>